<dbReference type="NCBIfam" id="NF046065">
    <property type="entry name" value="MtxRegRemB"/>
    <property type="match status" value="1"/>
</dbReference>
<dbReference type="Pfam" id="PF04025">
    <property type="entry name" value="RemA-like"/>
    <property type="match status" value="1"/>
</dbReference>
<dbReference type="AlphaFoldDB" id="A0AAU8HT49"/>
<gene>
    <name evidence="1" type="ORF">PRVXH_000005</name>
</gene>
<dbReference type="InterPro" id="IPR007169">
    <property type="entry name" value="RemA-like"/>
</dbReference>
<evidence type="ECO:0000313" key="1">
    <source>
        <dbReference type="EMBL" id="XCI28747.1"/>
    </source>
</evidence>
<dbReference type="RefSeq" id="WP_353893299.1">
    <property type="nucleotide sequence ID" value="NZ_CP159485.1"/>
</dbReference>
<organism evidence="1">
    <name type="scientific">Proteinivorax hydrogeniformans</name>
    <dbReference type="NCBI Taxonomy" id="1826727"/>
    <lineage>
        <taxon>Bacteria</taxon>
        <taxon>Bacillati</taxon>
        <taxon>Bacillota</taxon>
        <taxon>Clostridia</taxon>
        <taxon>Eubacteriales</taxon>
        <taxon>Proteinivoracaceae</taxon>
        <taxon>Proteinivorax</taxon>
    </lineage>
</organism>
<sequence length="95" mass="10759">MFLHLGGNIVISLKGVVGIFDYSLNETSQTTNNYLNFEKDKEVIKIAENGDYKSFIITNNKIYLSPIATSTLKKRISSEKFIDKINILQDDPTLD</sequence>
<name>A0AAU8HT49_9FIRM</name>
<accession>A0AAU8HT49</accession>
<proteinExistence type="predicted"/>
<reference evidence="1" key="2">
    <citation type="submission" date="2024-06" db="EMBL/GenBank/DDBJ databases">
        <authorList>
            <person name="Petrova K.O."/>
            <person name="Toshchakov S.V."/>
            <person name="Boltjanskaja Y.V."/>
            <person name="Kevbrin V.V."/>
        </authorList>
    </citation>
    <scope>NUCLEOTIDE SEQUENCE</scope>
    <source>
        <strain evidence="1">Z-710</strain>
    </source>
</reference>
<dbReference type="EMBL" id="CP159485">
    <property type="protein sequence ID" value="XCI28747.1"/>
    <property type="molecule type" value="Genomic_DNA"/>
</dbReference>
<reference evidence="1" key="1">
    <citation type="journal article" date="2018" name="Antonie Van Leeuwenhoek">
        <title>Proteinivorax hydrogeniformans sp. nov., an anaerobic, haloalkaliphilic bacterium fermenting proteinaceous compounds with high hydrogen production.</title>
        <authorList>
            <person name="Boltyanskaya Y."/>
            <person name="Detkova E."/>
            <person name="Pimenov N."/>
            <person name="Kevbrin V."/>
        </authorList>
    </citation>
    <scope>NUCLEOTIDE SEQUENCE</scope>
    <source>
        <strain evidence="1">Z-710</strain>
    </source>
</reference>
<protein>
    <submittedName>
        <fullName evidence="1">Extracellular matrix/biofilm biosynthesis regulator RemA family protein</fullName>
    </submittedName>
</protein>